<organism evidence="1 2">
    <name type="scientific">Rossellomorea aquimaris</name>
    <dbReference type="NCBI Taxonomy" id="189382"/>
    <lineage>
        <taxon>Bacteria</taxon>
        <taxon>Bacillati</taxon>
        <taxon>Bacillota</taxon>
        <taxon>Bacilli</taxon>
        <taxon>Bacillales</taxon>
        <taxon>Bacillaceae</taxon>
        <taxon>Rossellomorea</taxon>
    </lineage>
</organism>
<comment type="caution">
    <text evidence="1">The sequence shown here is derived from an EMBL/GenBank/DDBJ whole genome shotgun (WGS) entry which is preliminary data.</text>
</comment>
<sequence length="192" mass="22459">MLRKRLLQYIEESNGSVALFPLEKEYAEKHGLLDTEKITGRESGSRFKEAYIERCDKETEELIAQESLVFLDQPITYLKKHKNEFVFLELEWFDVIGVEAVSIEVDDVFGTYDAMLGLKLQKKYRSQIEHYLEHTLKGESSYDLLFNGEDGLWDLNITLNDLPDFHEGLTLLASYELIYYFLFHLLQTVDEA</sequence>
<evidence type="ECO:0008006" key="3">
    <source>
        <dbReference type="Google" id="ProtNLM"/>
    </source>
</evidence>
<dbReference type="EMBL" id="QNRJ01000001">
    <property type="protein sequence ID" value="RBP08047.1"/>
    <property type="molecule type" value="Genomic_DNA"/>
</dbReference>
<accession>A0A366F091</accession>
<dbReference type="Proteomes" id="UP000252118">
    <property type="component" value="Unassembled WGS sequence"/>
</dbReference>
<evidence type="ECO:0000313" key="2">
    <source>
        <dbReference type="Proteomes" id="UP000252118"/>
    </source>
</evidence>
<evidence type="ECO:0000313" key="1">
    <source>
        <dbReference type="EMBL" id="RBP08047.1"/>
    </source>
</evidence>
<dbReference type="OrthoDB" id="2436979at2"/>
<protein>
    <recommendedName>
        <fullName evidence="3">Branched-chain amino acid aminotransferase</fullName>
    </recommendedName>
</protein>
<dbReference type="RefSeq" id="WP_113967915.1">
    <property type="nucleotide sequence ID" value="NZ_QNRJ01000001.1"/>
</dbReference>
<gene>
    <name evidence="1" type="ORF">DET59_101419</name>
</gene>
<proteinExistence type="predicted"/>
<dbReference type="AlphaFoldDB" id="A0A366F091"/>
<name>A0A366F091_9BACI</name>
<reference evidence="1 2" key="1">
    <citation type="submission" date="2018-06" db="EMBL/GenBank/DDBJ databases">
        <title>Freshwater and sediment microbial communities from various areas in North America, analyzing microbe dynamics in response to fracking.</title>
        <authorList>
            <person name="Lamendella R."/>
        </authorList>
    </citation>
    <scope>NUCLEOTIDE SEQUENCE [LARGE SCALE GENOMIC DNA]</scope>
    <source>
        <strain evidence="1 2">97B</strain>
    </source>
</reference>